<protein>
    <recommendedName>
        <fullName evidence="6">RNA polymerase sigma factor RpoS</fullName>
    </recommendedName>
    <alternativeName>
        <fullName evidence="6">Sigma S</fullName>
    </alternativeName>
    <alternativeName>
        <fullName evidence="6">Sigma-38</fullName>
    </alternativeName>
</protein>
<dbReference type="Pfam" id="PF04539">
    <property type="entry name" value="Sigma70_r3"/>
    <property type="match status" value="1"/>
</dbReference>
<dbReference type="NCBIfam" id="NF004207">
    <property type="entry name" value="PRK05657.1"/>
    <property type="match status" value="1"/>
</dbReference>
<feature type="domain" description="RNA polymerase sigma-70" evidence="8">
    <location>
        <begin position="103"/>
        <end position="116"/>
    </location>
</feature>
<feature type="region of interest" description="Sigma-70 factor domain-1" evidence="6">
    <location>
        <begin position="41"/>
        <end position="74"/>
    </location>
</feature>
<feature type="region of interest" description="Sigma-70 factor domain-4" evidence="6">
    <location>
        <begin position="247"/>
        <end position="300"/>
    </location>
</feature>
<feature type="region of interest" description="Sigma-70 factor domain-3" evidence="6">
    <location>
        <begin position="159"/>
        <end position="234"/>
    </location>
</feature>
<evidence type="ECO:0000256" key="1">
    <source>
        <dbReference type="ARBA" id="ARBA00022490"/>
    </source>
</evidence>
<dbReference type="HAMAP" id="MF_00959">
    <property type="entry name" value="Sigma70_RpoS"/>
    <property type="match status" value="1"/>
</dbReference>
<dbReference type="InterPro" id="IPR000943">
    <property type="entry name" value="RNA_pol_sigma70"/>
</dbReference>
<dbReference type="PRINTS" id="PR00046">
    <property type="entry name" value="SIGMA70FCT"/>
</dbReference>
<dbReference type="PANTHER" id="PTHR30603">
    <property type="entry name" value="RNA POLYMERASE SIGMA FACTOR RPO"/>
    <property type="match status" value="1"/>
</dbReference>
<keyword evidence="2 6" id="KW-0805">Transcription regulation</keyword>
<dbReference type="PANTHER" id="PTHR30603:SF67">
    <property type="entry name" value="RNA POLYMERASE SIGMA FACTOR RPOS"/>
    <property type="match status" value="1"/>
</dbReference>
<dbReference type="EMBL" id="QQOH01000001">
    <property type="protein sequence ID" value="RDE24880.1"/>
    <property type="molecule type" value="Genomic_DNA"/>
</dbReference>
<dbReference type="Proteomes" id="UP000253769">
    <property type="component" value="Unassembled WGS sequence"/>
</dbReference>
<proteinExistence type="inferred from homology"/>
<name>A0A369WRY5_9GAMM</name>
<feature type="short sequence motif" description="Interaction with polymerase core subunit RpoC" evidence="6">
    <location>
        <begin position="103"/>
        <end position="106"/>
    </location>
</feature>
<dbReference type="InterPro" id="IPR007630">
    <property type="entry name" value="RNA_pol_sigma70_r4"/>
</dbReference>
<dbReference type="InterPro" id="IPR014284">
    <property type="entry name" value="RNA_pol_sigma-70_dom"/>
</dbReference>
<dbReference type="AlphaFoldDB" id="A0A369WRY5"/>
<dbReference type="SUPFAM" id="SSF88946">
    <property type="entry name" value="Sigma2 domain of RNA polymerase sigma factors"/>
    <property type="match status" value="1"/>
</dbReference>
<dbReference type="InterPro" id="IPR013325">
    <property type="entry name" value="RNA_pol_sigma_r2"/>
</dbReference>
<dbReference type="NCBIfam" id="TIGR02394">
    <property type="entry name" value="rpoS_proteo"/>
    <property type="match status" value="1"/>
</dbReference>
<reference evidence="10 11" key="1">
    <citation type="submission" date="2018-07" db="EMBL/GenBank/DDBJ databases">
        <title>Motiliproteus coralliicola sp. nov., a bacterium isolated from Coral.</title>
        <authorList>
            <person name="Wang G."/>
        </authorList>
    </citation>
    <scope>NUCLEOTIDE SEQUENCE [LARGE SCALE GENOMIC DNA]</scope>
    <source>
        <strain evidence="10 11">C34</strain>
    </source>
</reference>
<keyword evidence="5 6" id="KW-0804">Transcription</keyword>
<dbReference type="Pfam" id="PF04545">
    <property type="entry name" value="Sigma70_r4"/>
    <property type="match status" value="1"/>
</dbReference>
<sequence length="314" mass="35952">MVVDEAVTENLEQSAETAGSRGSGSKLNNRDWAADDKGSPDATQLYLNEIGAAKLLTAEEEVYFSRRFHAGDMAAKQRMIESNLRLVVKIARRYLHRGLSMLDLIEEGNLGLIRAVEKFDPDRGFRFSTYATWWIRQNIERGIMNQTRTIRLPVHVTKELNTYLKAERELAQELDHDPSCEAIAAKVNKPLEKVKRMMELKDSTTSIDTMVGNDKKTPLQEIIADTQSESPEQWLQNTNLFGRLDDWLQELPGKHREILQRRFGLNGYELCTLEQVGAEVGLTRERVRQIQIEALKMLRETMEKNGLCSQDLMQ</sequence>
<comment type="subunit">
    <text evidence="6">Interacts with the RNA polymerase core enzyme.</text>
</comment>
<dbReference type="GO" id="GO:0016987">
    <property type="term" value="F:sigma factor activity"/>
    <property type="evidence" value="ECO:0007669"/>
    <property type="project" value="UniProtKB-UniRule"/>
</dbReference>
<dbReference type="InterPro" id="IPR012761">
    <property type="entry name" value="RNA_pol_sigma_RpoS"/>
</dbReference>
<dbReference type="FunFam" id="1.10.601.10:FF:000001">
    <property type="entry name" value="RNA polymerase sigma factor SigA"/>
    <property type="match status" value="1"/>
</dbReference>
<dbReference type="Pfam" id="PF00140">
    <property type="entry name" value="Sigma70_r1_2"/>
    <property type="match status" value="1"/>
</dbReference>
<feature type="region of interest" description="Sigma-70 factor domain-2" evidence="6">
    <location>
        <begin position="79"/>
        <end position="149"/>
    </location>
</feature>
<feature type="domain" description="RNA polymerase sigma-70" evidence="9">
    <location>
        <begin position="272"/>
        <end position="298"/>
    </location>
</feature>
<dbReference type="GO" id="GO:0003677">
    <property type="term" value="F:DNA binding"/>
    <property type="evidence" value="ECO:0007669"/>
    <property type="project" value="UniProtKB-UniRule"/>
</dbReference>
<evidence type="ECO:0000256" key="6">
    <source>
        <dbReference type="HAMAP-Rule" id="MF_00959"/>
    </source>
</evidence>
<evidence type="ECO:0000313" key="10">
    <source>
        <dbReference type="EMBL" id="RDE24880.1"/>
    </source>
</evidence>
<dbReference type="PROSITE" id="PS00715">
    <property type="entry name" value="SIGMA70_1"/>
    <property type="match status" value="1"/>
</dbReference>
<feature type="compositionally biased region" description="Basic and acidic residues" evidence="7">
    <location>
        <begin position="28"/>
        <end position="38"/>
    </location>
</feature>
<evidence type="ECO:0000256" key="4">
    <source>
        <dbReference type="ARBA" id="ARBA00023125"/>
    </source>
</evidence>
<comment type="similarity">
    <text evidence="6">Belongs to the sigma-70 factor family. RpoS subfamily.</text>
</comment>
<dbReference type="PROSITE" id="PS00716">
    <property type="entry name" value="SIGMA70_2"/>
    <property type="match status" value="1"/>
</dbReference>
<comment type="caution">
    <text evidence="10">The sequence shown here is derived from an EMBL/GenBank/DDBJ whole genome shotgun (WGS) entry which is preliminary data.</text>
</comment>
<dbReference type="SUPFAM" id="SSF88659">
    <property type="entry name" value="Sigma3 and sigma4 domains of RNA polymerase sigma factors"/>
    <property type="match status" value="2"/>
</dbReference>
<comment type="subcellular location">
    <subcellularLocation>
        <location evidence="6">Cytoplasm</location>
    </subcellularLocation>
</comment>
<dbReference type="InterPro" id="IPR007624">
    <property type="entry name" value="RNA_pol_sigma70_r3"/>
</dbReference>
<dbReference type="GO" id="GO:0006352">
    <property type="term" value="P:DNA-templated transcription initiation"/>
    <property type="evidence" value="ECO:0007669"/>
    <property type="project" value="UniProtKB-UniRule"/>
</dbReference>
<dbReference type="CDD" id="cd06171">
    <property type="entry name" value="Sigma70_r4"/>
    <property type="match status" value="1"/>
</dbReference>
<dbReference type="Pfam" id="PF04542">
    <property type="entry name" value="Sigma70_r2"/>
    <property type="match status" value="1"/>
</dbReference>
<dbReference type="InterPro" id="IPR036388">
    <property type="entry name" value="WH-like_DNA-bd_sf"/>
</dbReference>
<evidence type="ECO:0000256" key="3">
    <source>
        <dbReference type="ARBA" id="ARBA00023082"/>
    </source>
</evidence>
<dbReference type="GO" id="GO:0005737">
    <property type="term" value="C:cytoplasm"/>
    <property type="evidence" value="ECO:0007669"/>
    <property type="project" value="UniProtKB-SubCell"/>
</dbReference>
<keyword evidence="4 6" id="KW-0238">DNA-binding</keyword>
<feature type="region of interest" description="Disordered" evidence="7">
    <location>
        <begin position="1"/>
        <end position="38"/>
    </location>
</feature>
<organism evidence="10 11">
    <name type="scientific">Motiliproteus coralliicola</name>
    <dbReference type="NCBI Taxonomy" id="2283196"/>
    <lineage>
        <taxon>Bacteria</taxon>
        <taxon>Pseudomonadati</taxon>
        <taxon>Pseudomonadota</taxon>
        <taxon>Gammaproteobacteria</taxon>
        <taxon>Oceanospirillales</taxon>
        <taxon>Oceanospirillaceae</taxon>
        <taxon>Motiliproteus</taxon>
    </lineage>
</organism>
<dbReference type="InterPro" id="IPR009042">
    <property type="entry name" value="RNA_pol_sigma70_r1_2"/>
</dbReference>
<dbReference type="InterPro" id="IPR050239">
    <property type="entry name" value="Sigma-70_RNA_pol_init_factors"/>
</dbReference>
<evidence type="ECO:0000259" key="9">
    <source>
        <dbReference type="PROSITE" id="PS00716"/>
    </source>
</evidence>
<accession>A0A369WRY5</accession>
<evidence type="ECO:0000256" key="5">
    <source>
        <dbReference type="ARBA" id="ARBA00023163"/>
    </source>
</evidence>
<feature type="DNA-binding region" description="H-T-H motif" evidence="6">
    <location>
        <begin position="273"/>
        <end position="292"/>
    </location>
</feature>
<evidence type="ECO:0000313" key="11">
    <source>
        <dbReference type="Proteomes" id="UP000253769"/>
    </source>
</evidence>
<dbReference type="NCBIfam" id="TIGR02937">
    <property type="entry name" value="sigma70-ECF"/>
    <property type="match status" value="1"/>
</dbReference>
<evidence type="ECO:0000256" key="7">
    <source>
        <dbReference type="SAM" id="MobiDB-lite"/>
    </source>
</evidence>
<evidence type="ECO:0000259" key="8">
    <source>
        <dbReference type="PROSITE" id="PS00715"/>
    </source>
</evidence>
<keyword evidence="3 6" id="KW-0731">Sigma factor</keyword>
<comment type="function">
    <text evidence="6">Sigma factors are initiation factors that promote the attachment of RNA polymerase to specific initiation sites and are then released. This sigma factor is the master transcriptional regulator of the stationary phase and the general stress response.</text>
</comment>
<dbReference type="InterPro" id="IPR007627">
    <property type="entry name" value="RNA_pol_sigma70_r2"/>
</dbReference>
<dbReference type="Gene3D" id="1.10.10.10">
    <property type="entry name" value="Winged helix-like DNA-binding domain superfamily/Winged helix DNA-binding domain"/>
    <property type="match status" value="2"/>
</dbReference>
<gene>
    <name evidence="6" type="primary">rpoS</name>
    <name evidence="10" type="ORF">DV711_04670</name>
</gene>
<dbReference type="RefSeq" id="WP_114694471.1">
    <property type="nucleotide sequence ID" value="NZ_QQOH01000001.1"/>
</dbReference>
<keyword evidence="1 6" id="KW-0963">Cytoplasm</keyword>
<keyword evidence="11" id="KW-1185">Reference proteome</keyword>
<evidence type="ECO:0000256" key="2">
    <source>
        <dbReference type="ARBA" id="ARBA00023015"/>
    </source>
</evidence>
<dbReference type="InterPro" id="IPR013324">
    <property type="entry name" value="RNA_pol_sigma_r3/r4-like"/>
</dbReference>
<dbReference type="Gene3D" id="1.10.601.10">
    <property type="entry name" value="RNA Polymerase Primary Sigma Factor"/>
    <property type="match status" value="1"/>
</dbReference>
<dbReference type="OrthoDB" id="9809557at2"/>